<proteinExistence type="predicted"/>
<reference evidence="2 3" key="1">
    <citation type="submission" date="2015-07" db="EMBL/GenBank/DDBJ databases">
        <title>Genome sequencing of Kibdelosporangium phytohabitans.</title>
        <authorList>
            <person name="Qin S."/>
            <person name="Xing K."/>
        </authorList>
    </citation>
    <scope>NUCLEOTIDE SEQUENCE [LARGE SCALE GENOMIC DNA]</scope>
    <source>
        <strain evidence="2 3">KLBMP1111</strain>
    </source>
</reference>
<name>A0A0N9I5H5_9PSEU</name>
<feature type="transmembrane region" description="Helical" evidence="1">
    <location>
        <begin position="53"/>
        <end position="76"/>
    </location>
</feature>
<feature type="transmembrane region" description="Helical" evidence="1">
    <location>
        <begin position="316"/>
        <end position="337"/>
    </location>
</feature>
<keyword evidence="3" id="KW-1185">Reference proteome</keyword>
<evidence type="ECO:0000313" key="3">
    <source>
        <dbReference type="Proteomes" id="UP000063699"/>
    </source>
</evidence>
<keyword evidence="1" id="KW-1133">Transmembrane helix</keyword>
<sequence>MGSDSERDPLVRPPALRTGWEASASRLELFFDLAYVLVVFELAAAFLKSLTWTGLGTFAALFFAIWTSWVGYTLYANRFDTDDVVFRIAKLAATLCTAGCAAAASAATSSFSTPFAVSFLAGRVILLLLHVRAWRHIPDARPTIGVYLSTLTVSSLLWTVSLPFDGPARYWLWAAAVIADAAGPAIATWRDNRLPLHMEHLPERFGLIVILVLGEAVGGAATGVHDAKWAAPAVAVGVAGFVIAAALWWNYFDTTATSSAVALQRHEDKGQHGAAADERHDLFVYGHLPLALGIVMVGVGIEDLVLHPVAALPSPGGWTLAGGLALYLAGSALILGGSRRSWRAVWPWPTAAIPIVLAAAALAHQYALLLVAGLALVCLALAVRGTLSRRGGR</sequence>
<feature type="transmembrane region" description="Helical" evidence="1">
    <location>
        <begin position="344"/>
        <end position="362"/>
    </location>
</feature>
<feature type="transmembrane region" description="Helical" evidence="1">
    <location>
        <begin position="170"/>
        <end position="189"/>
    </location>
</feature>
<dbReference type="InterPro" id="IPR010640">
    <property type="entry name" value="Low_temperature_requirement_A"/>
</dbReference>
<dbReference type="OrthoDB" id="7698234at2"/>
<keyword evidence="1" id="KW-0472">Membrane</keyword>
<dbReference type="PANTHER" id="PTHR36840:SF1">
    <property type="entry name" value="BLL5714 PROTEIN"/>
    <property type="match status" value="1"/>
</dbReference>
<organism evidence="2 3">
    <name type="scientific">Kibdelosporangium phytohabitans</name>
    <dbReference type="NCBI Taxonomy" id="860235"/>
    <lineage>
        <taxon>Bacteria</taxon>
        <taxon>Bacillati</taxon>
        <taxon>Actinomycetota</taxon>
        <taxon>Actinomycetes</taxon>
        <taxon>Pseudonocardiales</taxon>
        <taxon>Pseudonocardiaceae</taxon>
        <taxon>Kibdelosporangium</taxon>
    </lineage>
</organism>
<dbReference type="EMBL" id="CP012752">
    <property type="protein sequence ID" value="ALG09929.1"/>
    <property type="molecule type" value="Genomic_DNA"/>
</dbReference>
<dbReference type="KEGG" id="kphy:AOZ06_26220"/>
<keyword evidence="1" id="KW-0812">Transmembrane</keyword>
<feature type="transmembrane region" description="Helical" evidence="1">
    <location>
        <begin position="368"/>
        <end position="387"/>
    </location>
</feature>
<feature type="transmembrane region" description="Helical" evidence="1">
    <location>
        <begin position="88"/>
        <end position="107"/>
    </location>
</feature>
<accession>A0A0N9I5H5</accession>
<evidence type="ECO:0000313" key="2">
    <source>
        <dbReference type="EMBL" id="ALG09929.1"/>
    </source>
</evidence>
<dbReference type="STRING" id="860235.AOZ06_26220"/>
<dbReference type="RefSeq" id="WP_054291833.1">
    <property type="nucleotide sequence ID" value="NZ_CP012752.1"/>
</dbReference>
<dbReference type="PANTHER" id="PTHR36840">
    <property type="entry name" value="BLL5714 PROTEIN"/>
    <property type="match status" value="1"/>
</dbReference>
<evidence type="ECO:0000256" key="1">
    <source>
        <dbReference type="SAM" id="Phobius"/>
    </source>
</evidence>
<dbReference type="Proteomes" id="UP000063699">
    <property type="component" value="Chromosome"/>
</dbReference>
<evidence type="ECO:0008006" key="4">
    <source>
        <dbReference type="Google" id="ProtNLM"/>
    </source>
</evidence>
<feature type="transmembrane region" description="Helical" evidence="1">
    <location>
        <begin position="282"/>
        <end position="301"/>
    </location>
</feature>
<feature type="transmembrane region" description="Helical" evidence="1">
    <location>
        <begin position="144"/>
        <end position="164"/>
    </location>
</feature>
<dbReference type="AlphaFoldDB" id="A0A0N9I5H5"/>
<dbReference type="Pfam" id="PF06772">
    <property type="entry name" value="LtrA"/>
    <property type="match status" value="1"/>
</dbReference>
<feature type="transmembrane region" description="Helical" evidence="1">
    <location>
        <begin position="113"/>
        <end position="132"/>
    </location>
</feature>
<feature type="transmembrane region" description="Helical" evidence="1">
    <location>
        <begin position="201"/>
        <end position="223"/>
    </location>
</feature>
<gene>
    <name evidence="2" type="ORF">AOZ06_26220</name>
</gene>
<feature type="transmembrane region" description="Helical" evidence="1">
    <location>
        <begin position="229"/>
        <end position="249"/>
    </location>
</feature>
<protein>
    <recommendedName>
        <fullName evidence="4">Low temperature requirement protein A</fullName>
    </recommendedName>
</protein>